<evidence type="ECO:0000256" key="3">
    <source>
        <dbReference type="ARBA" id="ARBA00011738"/>
    </source>
</evidence>
<keyword evidence="9" id="KW-1185">Reference proteome</keyword>
<sequence>MKFANRMEELKPSDIREVMKMIAANPGTISFAGGLPDPNLFPSEEIRVATDKVLKENSSIALQYGLTLGRPSLREKITKLMAREGVKATIDNIAVTTGSQQAITLSTMMFLDSDDVIITENPSYLGALAAFKPFETSFVGVNGDDEGMLMDELEEVLKNTPKAKMIYVIPNFQNPTGRTWSLERRKKLIEIASKYDLPIIEDNAYGEVRFEGERVPSIKSLDTDGRVIHLGSFSKILSPGLRVGWVCADKDIILKYELLKNASDLQSAELAQMQIDEYLNENDLEEHLNKIKKVYKERRDLMIKVIKEEFPKEAKYYYPEGGMFVWVELPSHINTRDLLKKAIERKVAFVPGGSFYPKGDCESSLRLNYSTMENDKIVKGIKILAELLKESI</sequence>
<keyword evidence="6" id="KW-0663">Pyridoxal phosphate</keyword>
<evidence type="ECO:0000256" key="2">
    <source>
        <dbReference type="ARBA" id="ARBA00007441"/>
    </source>
</evidence>
<comment type="cofactor">
    <cofactor evidence="1">
        <name>pyridoxal 5'-phosphate</name>
        <dbReference type="ChEBI" id="CHEBI:597326"/>
    </cofactor>
</comment>
<dbReference type="CDD" id="cd00609">
    <property type="entry name" value="AAT_like"/>
    <property type="match status" value="1"/>
</dbReference>
<dbReference type="PANTHER" id="PTHR42790:SF19">
    <property type="entry name" value="KYNURENINE_ALPHA-AMINOADIPATE AMINOTRANSFERASE, MITOCHONDRIAL"/>
    <property type="match status" value="1"/>
</dbReference>
<dbReference type="InterPro" id="IPR015421">
    <property type="entry name" value="PyrdxlP-dep_Trfase_major"/>
</dbReference>
<dbReference type="AlphaFoldDB" id="A0A1E8EXJ7"/>
<dbReference type="OrthoDB" id="9802328at2"/>
<dbReference type="InterPro" id="IPR015424">
    <property type="entry name" value="PyrdxlP-dep_Trfase"/>
</dbReference>
<comment type="similarity">
    <text evidence="2">Belongs to the class-I pyridoxal-phosphate-dependent aminotransferase family.</text>
</comment>
<feature type="domain" description="Aminotransferase class I/classII large" evidence="7">
    <location>
        <begin position="42"/>
        <end position="378"/>
    </location>
</feature>
<dbReference type="STRING" id="1121290.CLAOCE_16600"/>
<evidence type="ECO:0000256" key="4">
    <source>
        <dbReference type="ARBA" id="ARBA00022576"/>
    </source>
</evidence>
<dbReference type="GO" id="GO:0047536">
    <property type="term" value="F:2-aminoadipate transaminase activity"/>
    <property type="evidence" value="ECO:0007669"/>
    <property type="project" value="UniProtKB-EC"/>
</dbReference>
<dbReference type="FunFam" id="3.40.640.10:FF:000053">
    <property type="entry name" value="Aminotransferase, class I"/>
    <property type="match status" value="1"/>
</dbReference>
<dbReference type="InterPro" id="IPR004839">
    <property type="entry name" value="Aminotransferase_I/II_large"/>
</dbReference>
<dbReference type="Pfam" id="PF00155">
    <property type="entry name" value="Aminotran_1_2"/>
    <property type="match status" value="1"/>
</dbReference>
<organism evidence="8 9">
    <name type="scientific">Clostridium acetireducens DSM 10703</name>
    <dbReference type="NCBI Taxonomy" id="1121290"/>
    <lineage>
        <taxon>Bacteria</taxon>
        <taxon>Bacillati</taxon>
        <taxon>Bacillota</taxon>
        <taxon>Clostridia</taxon>
        <taxon>Eubacteriales</taxon>
        <taxon>Clostridiaceae</taxon>
        <taxon>Clostridium</taxon>
    </lineage>
</organism>
<dbReference type="GO" id="GO:1901605">
    <property type="term" value="P:alpha-amino acid metabolic process"/>
    <property type="evidence" value="ECO:0007669"/>
    <property type="project" value="TreeGrafter"/>
</dbReference>
<proteinExistence type="inferred from homology"/>
<dbReference type="RefSeq" id="WP_070110631.1">
    <property type="nucleotide sequence ID" value="NZ_LZFO01000025.1"/>
</dbReference>
<dbReference type="PANTHER" id="PTHR42790">
    <property type="entry name" value="AMINOTRANSFERASE"/>
    <property type="match status" value="1"/>
</dbReference>
<keyword evidence="4 8" id="KW-0032">Aminotransferase</keyword>
<protein>
    <submittedName>
        <fullName evidence="8">2-aminoadipate transaminase</fullName>
        <ecNumber evidence="8">2.6.1.39</ecNumber>
    </submittedName>
</protein>
<comment type="caution">
    <text evidence="8">The sequence shown here is derived from an EMBL/GenBank/DDBJ whole genome shotgun (WGS) entry which is preliminary data.</text>
</comment>
<reference evidence="8 9" key="1">
    <citation type="submission" date="2016-06" db="EMBL/GenBank/DDBJ databases">
        <title>Genome sequence of Clostridium acetireducens DSM 10703.</title>
        <authorList>
            <person name="Poehlein A."/>
            <person name="Fluechter S."/>
            <person name="Duerre P."/>
            <person name="Daniel R."/>
        </authorList>
    </citation>
    <scope>NUCLEOTIDE SEQUENCE [LARGE SCALE GENOMIC DNA]</scope>
    <source>
        <strain evidence="8 9">DSM 10703</strain>
    </source>
</reference>
<keyword evidence="5 8" id="KW-0808">Transferase</keyword>
<dbReference type="PATRIC" id="fig|1121290.3.peg.1650"/>
<evidence type="ECO:0000256" key="5">
    <source>
        <dbReference type="ARBA" id="ARBA00022679"/>
    </source>
</evidence>
<name>A0A1E8EXJ7_9CLOT</name>
<evidence type="ECO:0000256" key="6">
    <source>
        <dbReference type="ARBA" id="ARBA00022898"/>
    </source>
</evidence>
<gene>
    <name evidence="8" type="primary">lysN_2</name>
    <name evidence="8" type="ORF">CLOACE_16600</name>
</gene>
<dbReference type="Proteomes" id="UP000175744">
    <property type="component" value="Unassembled WGS sequence"/>
</dbReference>
<dbReference type="EC" id="2.6.1.39" evidence="8"/>
<evidence type="ECO:0000259" key="7">
    <source>
        <dbReference type="Pfam" id="PF00155"/>
    </source>
</evidence>
<evidence type="ECO:0000256" key="1">
    <source>
        <dbReference type="ARBA" id="ARBA00001933"/>
    </source>
</evidence>
<comment type="subunit">
    <text evidence="3">Homodimer.</text>
</comment>
<dbReference type="InterPro" id="IPR050859">
    <property type="entry name" value="Class-I_PLP-dep_aminotransf"/>
</dbReference>
<accession>A0A1E8EXJ7</accession>
<dbReference type="GO" id="GO:0030170">
    <property type="term" value="F:pyridoxal phosphate binding"/>
    <property type="evidence" value="ECO:0007669"/>
    <property type="project" value="InterPro"/>
</dbReference>
<evidence type="ECO:0000313" key="8">
    <source>
        <dbReference type="EMBL" id="OFI05502.1"/>
    </source>
</evidence>
<dbReference type="InterPro" id="IPR015422">
    <property type="entry name" value="PyrdxlP-dep_Trfase_small"/>
</dbReference>
<evidence type="ECO:0000313" key="9">
    <source>
        <dbReference type="Proteomes" id="UP000175744"/>
    </source>
</evidence>
<dbReference type="Gene3D" id="3.90.1150.10">
    <property type="entry name" value="Aspartate Aminotransferase, domain 1"/>
    <property type="match status" value="1"/>
</dbReference>
<dbReference type="SUPFAM" id="SSF53383">
    <property type="entry name" value="PLP-dependent transferases"/>
    <property type="match status" value="1"/>
</dbReference>
<dbReference type="EMBL" id="LZFO01000025">
    <property type="protein sequence ID" value="OFI05502.1"/>
    <property type="molecule type" value="Genomic_DNA"/>
</dbReference>
<dbReference type="Gene3D" id="3.40.640.10">
    <property type="entry name" value="Type I PLP-dependent aspartate aminotransferase-like (Major domain)"/>
    <property type="match status" value="1"/>
</dbReference>